<comment type="catalytic activity">
    <reaction evidence="1">
        <text>ATP + protein L-histidine = ADP + protein N-phospho-L-histidine.</text>
        <dbReference type="EC" id="2.7.13.3"/>
    </reaction>
</comment>
<dbReference type="PANTHER" id="PTHR24421">
    <property type="entry name" value="NITRATE/NITRITE SENSOR PROTEIN NARX-RELATED"/>
    <property type="match status" value="1"/>
</dbReference>
<dbReference type="InterPro" id="IPR011623">
    <property type="entry name" value="7TMR_DISM_rcpt_extracell_dom1"/>
</dbReference>
<dbReference type="PROSITE" id="PS50109">
    <property type="entry name" value="HIS_KIN"/>
    <property type="match status" value="1"/>
</dbReference>
<evidence type="ECO:0000256" key="2">
    <source>
        <dbReference type="ARBA" id="ARBA00012438"/>
    </source>
</evidence>
<dbReference type="CDD" id="cd16917">
    <property type="entry name" value="HATPase_UhpB-NarQ-NarX-like"/>
    <property type="match status" value="1"/>
</dbReference>
<dbReference type="InterPro" id="IPR005467">
    <property type="entry name" value="His_kinase_dom"/>
</dbReference>
<evidence type="ECO:0000256" key="4">
    <source>
        <dbReference type="ARBA" id="ARBA00022679"/>
    </source>
</evidence>
<evidence type="ECO:0000313" key="12">
    <source>
        <dbReference type="Proteomes" id="UP000236893"/>
    </source>
</evidence>
<name>A0A2S4ZY57_9SPHI</name>
<reference evidence="11 12" key="1">
    <citation type="submission" date="2018-01" db="EMBL/GenBank/DDBJ databases">
        <authorList>
            <person name="Gaut B.S."/>
            <person name="Morton B.R."/>
            <person name="Clegg M.T."/>
            <person name="Duvall M.R."/>
        </authorList>
    </citation>
    <scope>NUCLEOTIDE SEQUENCE [LARGE SCALE GENOMIC DNA]</scope>
    <source>
        <strain evidence="11 12">HR-AV</strain>
    </source>
</reference>
<dbReference type="SUPFAM" id="SSF55874">
    <property type="entry name" value="ATPase domain of HSP90 chaperone/DNA topoisomerase II/histidine kinase"/>
    <property type="match status" value="1"/>
</dbReference>
<dbReference type="GO" id="GO:0000155">
    <property type="term" value="F:phosphorelay sensor kinase activity"/>
    <property type="evidence" value="ECO:0007669"/>
    <property type="project" value="InterPro"/>
</dbReference>
<dbReference type="InterPro" id="IPR003594">
    <property type="entry name" value="HATPase_dom"/>
</dbReference>
<dbReference type="AlphaFoldDB" id="A0A2S4ZY57"/>
<keyword evidence="4" id="KW-0808">Transferase</keyword>
<dbReference type="Pfam" id="PF07730">
    <property type="entry name" value="HisKA_3"/>
    <property type="match status" value="1"/>
</dbReference>
<dbReference type="PANTHER" id="PTHR24421:SF10">
    <property type="entry name" value="NITRATE_NITRITE SENSOR PROTEIN NARQ"/>
    <property type="match status" value="1"/>
</dbReference>
<dbReference type="Gene3D" id="2.60.40.2380">
    <property type="match status" value="1"/>
</dbReference>
<dbReference type="EC" id="2.7.13.3" evidence="2"/>
<evidence type="ECO:0000256" key="8">
    <source>
        <dbReference type="ARBA" id="ARBA00023012"/>
    </source>
</evidence>
<dbReference type="Pfam" id="PF02518">
    <property type="entry name" value="HATPase_c"/>
    <property type="match status" value="1"/>
</dbReference>
<feature type="transmembrane region" description="Helical" evidence="9">
    <location>
        <begin position="307"/>
        <end position="326"/>
    </location>
</feature>
<evidence type="ECO:0000256" key="3">
    <source>
        <dbReference type="ARBA" id="ARBA00022553"/>
    </source>
</evidence>
<evidence type="ECO:0000256" key="6">
    <source>
        <dbReference type="ARBA" id="ARBA00022777"/>
    </source>
</evidence>
<dbReference type="Gene3D" id="3.30.565.10">
    <property type="entry name" value="Histidine kinase-like ATPase, C-terminal domain"/>
    <property type="match status" value="1"/>
</dbReference>
<comment type="caution">
    <text evidence="11">The sequence shown here is derived from an EMBL/GenBank/DDBJ whole genome shotgun (WGS) entry which is preliminary data.</text>
</comment>
<feature type="transmembrane region" description="Helical" evidence="9">
    <location>
        <begin position="202"/>
        <end position="224"/>
    </location>
</feature>
<organism evidence="11 12">
    <name type="scientific">Solitalea longa</name>
    <dbReference type="NCBI Taxonomy" id="2079460"/>
    <lineage>
        <taxon>Bacteria</taxon>
        <taxon>Pseudomonadati</taxon>
        <taxon>Bacteroidota</taxon>
        <taxon>Sphingobacteriia</taxon>
        <taxon>Sphingobacteriales</taxon>
        <taxon>Sphingobacteriaceae</taxon>
        <taxon>Solitalea</taxon>
    </lineage>
</organism>
<feature type="transmembrane region" description="Helical" evidence="9">
    <location>
        <begin position="364"/>
        <end position="385"/>
    </location>
</feature>
<feature type="transmembrane region" description="Helical" evidence="9">
    <location>
        <begin position="338"/>
        <end position="357"/>
    </location>
</feature>
<keyword evidence="9" id="KW-0472">Membrane</keyword>
<dbReference type="Pfam" id="PF07695">
    <property type="entry name" value="7TMR-DISM_7TM"/>
    <property type="match status" value="1"/>
</dbReference>
<proteinExistence type="predicted"/>
<dbReference type="Gene3D" id="1.20.5.1930">
    <property type="match status" value="1"/>
</dbReference>
<evidence type="ECO:0000259" key="10">
    <source>
        <dbReference type="PROSITE" id="PS50109"/>
    </source>
</evidence>
<keyword evidence="5" id="KW-0547">Nucleotide-binding</keyword>
<evidence type="ECO:0000256" key="1">
    <source>
        <dbReference type="ARBA" id="ARBA00000085"/>
    </source>
</evidence>
<dbReference type="GO" id="GO:0016020">
    <property type="term" value="C:membrane"/>
    <property type="evidence" value="ECO:0007669"/>
    <property type="project" value="InterPro"/>
</dbReference>
<keyword evidence="3" id="KW-0597">Phosphoprotein</keyword>
<feature type="transmembrane region" description="Helical" evidence="9">
    <location>
        <begin position="397"/>
        <end position="415"/>
    </location>
</feature>
<keyword evidence="6" id="KW-0418">Kinase</keyword>
<protein>
    <recommendedName>
        <fullName evidence="2">histidine kinase</fullName>
        <ecNumber evidence="2">2.7.13.3</ecNumber>
    </recommendedName>
</protein>
<dbReference type="Proteomes" id="UP000236893">
    <property type="component" value="Unassembled WGS sequence"/>
</dbReference>
<feature type="domain" description="Histidine kinase" evidence="10">
    <location>
        <begin position="456"/>
        <end position="646"/>
    </location>
</feature>
<dbReference type="InterPro" id="IPR036890">
    <property type="entry name" value="HATPase_C_sf"/>
</dbReference>
<feature type="transmembrane region" description="Helical" evidence="9">
    <location>
        <begin position="267"/>
        <end position="286"/>
    </location>
</feature>
<dbReference type="OrthoDB" id="9760839at2"/>
<keyword evidence="9" id="KW-1133">Transmembrane helix</keyword>
<dbReference type="InterPro" id="IPR050482">
    <property type="entry name" value="Sensor_HK_TwoCompSys"/>
</dbReference>
<keyword evidence="12" id="KW-1185">Reference proteome</keyword>
<dbReference type="Pfam" id="PF07696">
    <property type="entry name" value="7TMR-DISMED2"/>
    <property type="match status" value="1"/>
</dbReference>
<gene>
    <name evidence="11" type="ORF">C3K47_18465</name>
</gene>
<dbReference type="GO" id="GO:0005524">
    <property type="term" value="F:ATP binding"/>
    <property type="evidence" value="ECO:0007669"/>
    <property type="project" value="UniProtKB-KW"/>
</dbReference>
<dbReference type="GO" id="GO:0046983">
    <property type="term" value="F:protein dimerization activity"/>
    <property type="evidence" value="ECO:0007669"/>
    <property type="project" value="InterPro"/>
</dbReference>
<dbReference type="EMBL" id="PQVF01000018">
    <property type="protein sequence ID" value="POY34823.1"/>
    <property type="molecule type" value="Genomic_DNA"/>
</dbReference>
<evidence type="ECO:0000256" key="5">
    <source>
        <dbReference type="ARBA" id="ARBA00022741"/>
    </source>
</evidence>
<keyword evidence="8" id="KW-0902">Two-component regulatory system</keyword>
<dbReference type="InterPro" id="IPR011712">
    <property type="entry name" value="Sig_transdc_His_kin_sub3_dim/P"/>
</dbReference>
<evidence type="ECO:0000256" key="7">
    <source>
        <dbReference type="ARBA" id="ARBA00022840"/>
    </source>
</evidence>
<accession>A0A2S4ZY57</accession>
<keyword evidence="9" id="KW-0812">Transmembrane</keyword>
<dbReference type="InterPro" id="IPR011622">
    <property type="entry name" value="7TMR_DISM_rcpt_extracell_dom2"/>
</dbReference>
<feature type="transmembrane region" description="Helical" evidence="9">
    <location>
        <begin position="231"/>
        <end position="247"/>
    </location>
</feature>
<keyword evidence="7" id="KW-0067">ATP-binding</keyword>
<evidence type="ECO:0000256" key="9">
    <source>
        <dbReference type="SAM" id="Phobius"/>
    </source>
</evidence>
<evidence type="ECO:0000313" key="11">
    <source>
        <dbReference type="EMBL" id="POY34823.1"/>
    </source>
</evidence>
<sequence length="646" mass="74213">MYFTDYQNNKCYIFAHMASRLLTICLLLGFSIRTFAQFPLDTLDIAIKRSAHLTHYYKYLEDCKGYSQNEVAAFLNSGQFKSPIPKQAFNMGISACSYWLAIALKNSSADEKSIAYTFYNNGLLFNLYELKNNSAKLIDSNSMHKPLLERNFPVRGVSFQLLLKPHETKILLIRIKGTTASSIYTPIDISSTNELLFFEIGYSYLIGKYIGYFLLALIANLLLWAVLKNKLHFFLACYILIILGFILDDFHFDSMEFGGRFFRHWSYVHEVFFVGMALYFCSRVFILFTDQQNENPRLYYWLSRYNLILLLLSVIVLLSSLTFNYSPKVYKIAGTITYYYTAFGFFLLIYVLLYGVVKKQYYALLYFISSALLLAGFVSYIAGSFKLGRLLNIRPGNIINGLALEITILTFFFVYKYKKEKDELQEKTLESIKLKEEHSAALLEMQENERTRIANDLHDDVGNTLNGLRLMTQNYFAKTPAANNEEAEYRQQLLDGIKKVNIDLRNISHNLLPENLALTGLISSIKNRLNLYNVNNTGIYITFIHEGNIEALPDKVKLIVYRIINELLQNTVKHSEATKATMQCLLFDNSLQIIMEDNGRGFNNNANQQKGLGINSIQSRVDYLNGIFEIDSNENGTTIIIEIPAK</sequence>